<evidence type="ECO:0000313" key="2">
    <source>
        <dbReference type="EMBL" id="GJS51264.1"/>
    </source>
</evidence>
<evidence type="ECO:0000313" key="3">
    <source>
        <dbReference type="Proteomes" id="UP001151760"/>
    </source>
</evidence>
<reference evidence="2" key="1">
    <citation type="journal article" date="2022" name="Int. J. Mol. Sci.">
        <title>Draft Genome of Tanacetum Coccineum: Genomic Comparison of Closely Related Tanacetum-Family Plants.</title>
        <authorList>
            <person name="Yamashiro T."/>
            <person name="Shiraishi A."/>
            <person name="Nakayama K."/>
            <person name="Satake H."/>
        </authorList>
    </citation>
    <scope>NUCLEOTIDE SEQUENCE</scope>
</reference>
<accession>A0ABQ4WEH0</accession>
<keyword evidence="2" id="KW-0695">RNA-directed DNA polymerase</keyword>
<comment type="caution">
    <text evidence="2">The sequence shown here is derived from an EMBL/GenBank/DDBJ whole genome shotgun (WGS) entry which is preliminary data.</text>
</comment>
<proteinExistence type="predicted"/>
<keyword evidence="2" id="KW-0808">Transferase</keyword>
<dbReference type="EMBL" id="BQNB010008573">
    <property type="protein sequence ID" value="GJS51264.1"/>
    <property type="molecule type" value="Genomic_DNA"/>
</dbReference>
<keyword evidence="2" id="KW-0548">Nucleotidyltransferase</keyword>
<dbReference type="PANTHER" id="PTHR48475:SF2">
    <property type="entry name" value="RIBONUCLEASE H"/>
    <property type="match status" value="1"/>
</dbReference>
<reference evidence="2" key="2">
    <citation type="submission" date="2022-01" db="EMBL/GenBank/DDBJ databases">
        <authorList>
            <person name="Yamashiro T."/>
            <person name="Shiraishi A."/>
            <person name="Satake H."/>
            <person name="Nakayama K."/>
        </authorList>
    </citation>
    <scope>NUCLEOTIDE SEQUENCE</scope>
</reference>
<sequence length="150" mass="16859">MEKLTLALVHAARRLRRYFQGHTIKVITDKAISQILNNREATRKWGVELEAYDIKYAPRSAIKGQVLTDFLADTMTKDSPTQVKTNGSDDTLAKGESMEEQEDTKTKTPKNLRAEIDIWKLYTDGASNEHGSRAGLILIDPEGAEYSYAL</sequence>
<organism evidence="2 3">
    <name type="scientific">Tanacetum coccineum</name>
    <dbReference type="NCBI Taxonomy" id="301880"/>
    <lineage>
        <taxon>Eukaryota</taxon>
        <taxon>Viridiplantae</taxon>
        <taxon>Streptophyta</taxon>
        <taxon>Embryophyta</taxon>
        <taxon>Tracheophyta</taxon>
        <taxon>Spermatophyta</taxon>
        <taxon>Magnoliopsida</taxon>
        <taxon>eudicotyledons</taxon>
        <taxon>Gunneridae</taxon>
        <taxon>Pentapetalae</taxon>
        <taxon>asterids</taxon>
        <taxon>campanulids</taxon>
        <taxon>Asterales</taxon>
        <taxon>Asteraceae</taxon>
        <taxon>Asteroideae</taxon>
        <taxon>Anthemideae</taxon>
        <taxon>Anthemidinae</taxon>
        <taxon>Tanacetum</taxon>
    </lineage>
</organism>
<dbReference type="GO" id="GO:0003964">
    <property type="term" value="F:RNA-directed DNA polymerase activity"/>
    <property type="evidence" value="ECO:0007669"/>
    <property type="project" value="UniProtKB-KW"/>
</dbReference>
<name>A0ABQ4WEH0_9ASTR</name>
<dbReference type="PANTHER" id="PTHR48475">
    <property type="entry name" value="RIBONUCLEASE H"/>
    <property type="match status" value="1"/>
</dbReference>
<feature type="region of interest" description="Disordered" evidence="1">
    <location>
        <begin position="77"/>
        <end position="109"/>
    </location>
</feature>
<keyword evidence="3" id="KW-1185">Reference proteome</keyword>
<gene>
    <name evidence="2" type="ORF">Tco_0624626</name>
</gene>
<feature type="compositionally biased region" description="Polar residues" evidence="1">
    <location>
        <begin position="77"/>
        <end position="89"/>
    </location>
</feature>
<dbReference type="Proteomes" id="UP001151760">
    <property type="component" value="Unassembled WGS sequence"/>
</dbReference>
<protein>
    <submittedName>
        <fullName evidence="2">Reverse transcriptase domain-containing protein</fullName>
    </submittedName>
</protein>
<evidence type="ECO:0000256" key="1">
    <source>
        <dbReference type="SAM" id="MobiDB-lite"/>
    </source>
</evidence>